<evidence type="ECO:0000256" key="2">
    <source>
        <dbReference type="ARBA" id="ARBA00004370"/>
    </source>
</evidence>
<evidence type="ECO:0000256" key="7">
    <source>
        <dbReference type="PROSITE-ProRule" id="PRU00169"/>
    </source>
</evidence>
<dbReference type="InterPro" id="IPR003660">
    <property type="entry name" value="HAMP_dom"/>
</dbReference>
<evidence type="ECO:0000256" key="5">
    <source>
        <dbReference type="ARBA" id="ARBA00022679"/>
    </source>
</evidence>
<accession>A0ABN6D7K3</accession>
<dbReference type="InterPro" id="IPR036890">
    <property type="entry name" value="HATPase_C_sf"/>
</dbReference>
<dbReference type="EC" id="2.7.13.3" evidence="3"/>
<dbReference type="Gene3D" id="3.30.565.10">
    <property type="entry name" value="Histidine kinase-like ATPase, C-terminal domain"/>
    <property type="match status" value="1"/>
</dbReference>
<dbReference type="SMART" id="SM00304">
    <property type="entry name" value="HAMP"/>
    <property type="match status" value="1"/>
</dbReference>
<dbReference type="InterPro" id="IPR003594">
    <property type="entry name" value="HATPase_dom"/>
</dbReference>
<keyword evidence="8" id="KW-0472">Membrane</keyword>
<evidence type="ECO:0000259" key="9">
    <source>
        <dbReference type="PROSITE" id="PS50109"/>
    </source>
</evidence>
<dbReference type="CDD" id="cd00082">
    <property type="entry name" value="HisKA"/>
    <property type="match status" value="1"/>
</dbReference>
<name>A0ABN6D7K3_9BURK</name>
<dbReference type="SUPFAM" id="SSF52172">
    <property type="entry name" value="CheY-like"/>
    <property type="match status" value="1"/>
</dbReference>
<feature type="domain" description="Histidine kinase" evidence="9">
    <location>
        <begin position="261"/>
        <end position="479"/>
    </location>
</feature>
<reference evidence="12 13" key="1">
    <citation type="journal article" date="2021" name="Microbiol. Spectr.">
        <title>A Single Bacterium Capable of Oxidation and Reduction of Iron at Circumneutral pH.</title>
        <authorList>
            <person name="Kato S."/>
            <person name="Ohkuma M."/>
        </authorList>
    </citation>
    <scope>NUCLEOTIDE SEQUENCE [LARGE SCALE GENOMIC DNA]</scope>
    <source>
        <strain evidence="12 13">MIZ03</strain>
    </source>
</reference>
<dbReference type="CDD" id="cd17546">
    <property type="entry name" value="REC_hyHK_CKI1_RcsC-like"/>
    <property type="match status" value="1"/>
</dbReference>
<dbReference type="InterPro" id="IPR036097">
    <property type="entry name" value="HisK_dim/P_sf"/>
</dbReference>
<dbReference type="Pfam" id="PF00072">
    <property type="entry name" value="Response_reg"/>
    <property type="match status" value="1"/>
</dbReference>
<dbReference type="Proteomes" id="UP000824366">
    <property type="component" value="Chromosome"/>
</dbReference>
<comment type="subcellular location">
    <subcellularLocation>
        <location evidence="2">Membrane</location>
    </subcellularLocation>
</comment>
<evidence type="ECO:0000256" key="1">
    <source>
        <dbReference type="ARBA" id="ARBA00000085"/>
    </source>
</evidence>
<dbReference type="SUPFAM" id="SSF47384">
    <property type="entry name" value="Homodimeric domain of signal transducing histidine kinase"/>
    <property type="match status" value="1"/>
</dbReference>
<dbReference type="CDD" id="cd06225">
    <property type="entry name" value="HAMP"/>
    <property type="match status" value="1"/>
</dbReference>
<gene>
    <name evidence="12" type="ORF">MIZ03_2487</name>
</gene>
<evidence type="ECO:0000256" key="8">
    <source>
        <dbReference type="SAM" id="Phobius"/>
    </source>
</evidence>
<dbReference type="PRINTS" id="PR00344">
    <property type="entry name" value="BCTRLSENSOR"/>
</dbReference>
<dbReference type="Pfam" id="PF02518">
    <property type="entry name" value="HATPase_c"/>
    <property type="match status" value="1"/>
</dbReference>
<protein>
    <recommendedName>
        <fullName evidence="3">histidine kinase</fullName>
        <ecNumber evidence="3">2.7.13.3</ecNumber>
    </recommendedName>
</protein>
<feature type="domain" description="Response regulatory" evidence="10">
    <location>
        <begin position="507"/>
        <end position="623"/>
    </location>
</feature>
<feature type="modified residue" description="4-aspartylphosphate" evidence="7">
    <location>
        <position position="556"/>
    </location>
</feature>
<dbReference type="InterPro" id="IPR003661">
    <property type="entry name" value="HisK_dim/P_dom"/>
</dbReference>
<evidence type="ECO:0000313" key="12">
    <source>
        <dbReference type="EMBL" id="BCO27598.1"/>
    </source>
</evidence>
<dbReference type="InterPro" id="IPR011006">
    <property type="entry name" value="CheY-like_superfamily"/>
</dbReference>
<keyword evidence="13" id="KW-1185">Reference proteome</keyword>
<dbReference type="Gene3D" id="3.40.50.2300">
    <property type="match status" value="1"/>
</dbReference>
<keyword evidence="4 7" id="KW-0597">Phosphoprotein</keyword>
<keyword evidence="8" id="KW-1133">Transmembrane helix</keyword>
<comment type="catalytic activity">
    <reaction evidence="1">
        <text>ATP + protein L-histidine = ADP + protein N-phospho-L-histidine.</text>
        <dbReference type="EC" id="2.7.13.3"/>
    </reaction>
</comment>
<dbReference type="SUPFAM" id="SSF55874">
    <property type="entry name" value="ATPase domain of HSP90 chaperone/DNA topoisomerase II/histidine kinase"/>
    <property type="match status" value="1"/>
</dbReference>
<feature type="transmembrane region" description="Helical" evidence="8">
    <location>
        <begin position="7"/>
        <end position="26"/>
    </location>
</feature>
<dbReference type="SUPFAM" id="SSF158472">
    <property type="entry name" value="HAMP domain-like"/>
    <property type="match status" value="1"/>
</dbReference>
<dbReference type="Gene3D" id="6.10.340.10">
    <property type="match status" value="1"/>
</dbReference>
<sequence>MSLRTKVLLPLAFFSVLLMGYLYGYWMPQALENSRAEYRHATERHLDSVVVGLTPLLLGHQLDTIYENLDALKDKNRDWIDIELDDAQGQSLYPLLKPKTQAGEPHAAEVHLLEKPMDYLGMNLGTLRVKVDFVPWLTHIEAQFHTLQVAMFVMIMAFVLSAWFVLERLVIRPVDALSKAASDLAQNRFEGPPLEKSGDDEVGHLVDRFTEMRAAIHDNQAALQRYKNQLEETVQQRTSELLLARDAAQAANKAKSAFLANMSHELRTPLNAILGFSSMMRRDPDVPALQHANLDIINRSGEHLLTLINDVLEVAKIEAGRMQLEIASFDLGSMVRDVVDMMQMRAQEKGLQLLIDQDSEFPRYIKGDEARLRQILVNLVSNAVKFTEQGGVTLRLGVKQNSRQHLLIEVEDSGPGISAEDQKRLFEPFVQLAEGSSQRGTGLGLTITRQFVELMGGEVSMDSTVGKGSLFRVNLPLELASMADIPKPQNLQHGEVIGLLPGQSAYRILIVEDQPENQLLLKRLMSRIGLETRVAENGAQGVDIFSQWHPHLIWMDRRMPVMDGIEATQHIRQLPEGRTVKIVAVTASAFKDQQQEMLDAGMDDFVRKPYRFEEIYDCLARQLGVTLVYQTDVTQRPLPAPVALTPAMLAALPAALCHELQDALENLDDERITTAIRQAQLIDPELSHALSSLVEYFNYPAILEALHDAASYPTNSL</sequence>
<keyword evidence="8" id="KW-0812">Transmembrane</keyword>
<dbReference type="InterPro" id="IPR001789">
    <property type="entry name" value="Sig_transdc_resp-reg_receiver"/>
</dbReference>
<proteinExistence type="predicted"/>
<evidence type="ECO:0000256" key="3">
    <source>
        <dbReference type="ARBA" id="ARBA00012438"/>
    </source>
</evidence>
<dbReference type="Gene3D" id="1.10.287.130">
    <property type="match status" value="1"/>
</dbReference>
<evidence type="ECO:0000259" key="10">
    <source>
        <dbReference type="PROSITE" id="PS50110"/>
    </source>
</evidence>
<organism evidence="12 13">
    <name type="scientific">Rhodoferax lithotrophicus</name>
    <dbReference type="NCBI Taxonomy" id="2798804"/>
    <lineage>
        <taxon>Bacteria</taxon>
        <taxon>Pseudomonadati</taxon>
        <taxon>Pseudomonadota</taxon>
        <taxon>Betaproteobacteria</taxon>
        <taxon>Burkholderiales</taxon>
        <taxon>Comamonadaceae</taxon>
        <taxon>Rhodoferax</taxon>
    </lineage>
</organism>
<dbReference type="SMART" id="SM00388">
    <property type="entry name" value="HisKA"/>
    <property type="match status" value="1"/>
</dbReference>
<feature type="domain" description="HAMP" evidence="11">
    <location>
        <begin position="168"/>
        <end position="221"/>
    </location>
</feature>
<dbReference type="PROSITE" id="PS50110">
    <property type="entry name" value="RESPONSE_REGULATORY"/>
    <property type="match status" value="1"/>
</dbReference>
<keyword evidence="5" id="KW-0808">Transferase</keyword>
<evidence type="ECO:0000256" key="6">
    <source>
        <dbReference type="ARBA" id="ARBA00022777"/>
    </source>
</evidence>
<dbReference type="PANTHER" id="PTHR43047">
    <property type="entry name" value="TWO-COMPONENT HISTIDINE PROTEIN KINASE"/>
    <property type="match status" value="1"/>
</dbReference>
<dbReference type="PROSITE" id="PS50109">
    <property type="entry name" value="HIS_KIN"/>
    <property type="match status" value="1"/>
</dbReference>
<evidence type="ECO:0000259" key="11">
    <source>
        <dbReference type="PROSITE" id="PS50885"/>
    </source>
</evidence>
<dbReference type="PROSITE" id="PS50885">
    <property type="entry name" value="HAMP"/>
    <property type="match status" value="1"/>
</dbReference>
<dbReference type="SMART" id="SM00448">
    <property type="entry name" value="REC"/>
    <property type="match status" value="1"/>
</dbReference>
<dbReference type="Pfam" id="PF00512">
    <property type="entry name" value="HisKA"/>
    <property type="match status" value="1"/>
</dbReference>
<dbReference type="CDD" id="cd16922">
    <property type="entry name" value="HATPase_EvgS-ArcB-TorS-like"/>
    <property type="match status" value="1"/>
</dbReference>
<evidence type="ECO:0000256" key="4">
    <source>
        <dbReference type="ARBA" id="ARBA00022553"/>
    </source>
</evidence>
<dbReference type="EMBL" id="AP024238">
    <property type="protein sequence ID" value="BCO27598.1"/>
    <property type="molecule type" value="Genomic_DNA"/>
</dbReference>
<dbReference type="RefSeq" id="WP_223903635.1">
    <property type="nucleotide sequence ID" value="NZ_AP024238.1"/>
</dbReference>
<dbReference type="GO" id="GO:0016301">
    <property type="term" value="F:kinase activity"/>
    <property type="evidence" value="ECO:0007669"/>
    <property type="project" value="UniProtKB-KW"/>
</dbReference>
<dbReference type="InterPro" id="IPR005467">
    <property type="entry name" value="His_kinase_dom"/>
</dbReference>
<evidence type="ECO:0000313" key="13">
    <source>
        <dbReference type="Proteomes" id="UP000824366"/>
    </source>
</evidence>
<dbReference type="InterPro" id="IPR004358">
    <property type="entry name" value="Sig_transdc_His_kin-like_C"/>
</dbReference>
<keyword evidence="6 12" id="KW-0418">Kinase</keyword>
<dbReference type="Pfam" id="PF00672">
    <property type="entry name" value="HAMP"/>
    <property type="match status" value="1"/>
</dbReference>
<dbReference type="SMART" id="SM00387">
    <property type="entry name" value="HATPase_c"/>
    <property type="match status" value="1"/>
</dbReference>